<dbReference type="Proteomes" id="UP001501302">
    <property type="component" value="Unassembled WGS sequence"/>
</dbReference>
<evidence type="ECO:0000256" key="2">
    <source>
        <dbReference type="ARBA" id="ARBA00023015"/>
    </source>
</evidence>
<dbReference type="PANTHER" id="PTHR43133">
    <property type="entry name" value="RNA POLYMERASE ECF-TYPE SIGMA FACTO"/>
    <property type="match status" value="1"/>
</dbReference>
<accession>A0ABP9GRW2</accession>
<dbReference type="InterPro" id="IPR013324">
    <property type="entry name" value="RNA_pol_sigma_r3/r4-like"/>
</dbReference>
<dbReference type="Pfam" id="PF08281">
    <property type="entry name" value="Sigma70_r4_2"/>
    <property type="match status" value="1"/>
</dbReference>
<evidence type="ECO:0000259" key="6">
    <source>
        <dbReference type="Pfam" id="PF08281"/>
    </source>
</evidence>
<name>A0ABP9GRW2_9FLAO</name>
<dbReference type="InterPro" id="IPR039425">
    <property type="entry name" value="RNA_pol_sigma-70-like"/>
</dbReference>
<keyword evidence="2" id="KW-0805">Transcription regulation</keyword>
<dbReference type="InterPro" id="IPR013325">
    <property type="entry name" value="RNA_pol_sigma_r2"/>
</dbReference>
<dbReference type="PANTHER" id="PTHR43133:SF46">
    <property type="entry name" value="RNA POLYMERASE SIGMA-70 FACTOR ECF SUBFAMILY"/>
    <property type="match status" value="1"/>
</dbReference>
<evidence type="ECO:0000313" key="7">
    <source>
        <dbReference type="EMBL" id="GAA4946071.1"/>
    </source>
</evidence>
<dbReference type="InterPro" id="IPR013249">
    <property type="entry name" value="RNA_pol_sigma70_r4_t2"/>
</dbReference>
<dbReference type="CDD" id="cd06171">
    <property type="entry name" value="Sigma70_r4"/>
    <property type="match status" value="1"/>
</dbReference>
<organism evidence="7 8">
    <name type="scientific">Algibacter agarivorans</name>
    <dbReference type="NCBI Taxonomy" id="1109741"/>
    <lineage>
        <taxon>Bacteria</taxon>
        <taxon>Pseudomonadati</taxon>
        <taxon>Bacteroidota</taxon>
        <taxon>Flavobacteriia</taxon>
        <taxon>Flavobacteriales</taxon>
        <taxon>Flavobacteriaceae</taxon>
        <taxon>Algibacter</taxon>
    </lineage>
</organism>
<dbReference type="InterPro" id="IPR014284">
    <property type="entry name" value="RNA_pol_sigma-70_dom"/>
</dbReference>
<dbReference type="NCBIfam" id="TIGR02937">
    <property type="entry name" value="sigma70-ECF"/>
    <property type="match status" value="1"/>
</dbReference>
<dbReference type="RefSeq" id="WP_345191777.1">
    <property type="nucleotide sequence ID" value="NZ_BAABJJ010000029.1"/>
</dbReference>
<keyword evidence="3" id="KW-0731">Sigma factor</keyword>
<evidence type="ECO:0000256" key="4">
    <source>
        <dbReference type="ARBA" id="ARBA00023163"/>
    </source>
</evidence>
<dbReference type="Pfam" id="PF04542">
    <property type="entry name" value="Sigma70_r2"/>
    <property type="match status" value="1"/>
</dbReference>
<dbReference type="Gene3D" id="1.10.10.10">
    <property type="entry name" value="Winged helix-like DNA-binding domain superfamily/Winged helix DNA-binding domain"/>
    <property type="match status" value="1"/>
</dbReference>
<proteinExistence type="inferred from homology"/>
<keyword evidence="4" id="KW-0804">Transcription</keyword>
<dbReference type="Gene3D" id="1.10.1740.10">
    <property type="match status" value="1"/>
</dbReference>
<dbReference type="SUPFAM" id="SSF88659">
    <property type="entry name" value="Sigma3 and sigma4 domains of RNA polymerase sigma factors"/>
    <property type="match status" value="1"/>
</dbReference>
<evidence type="ECO:0000313" key="8">
    <source>
        <dbReference type="Proteomes" id="UP001501302"/>
    </source>
</evidence>
<dbReference type="InterPro" id="IPR007627">
    <property type="entry name" value="RNA_pol_sigma70_r2"/>
</dbReference>
<gene>
    <name evidence="7" type="ORF">GCM10023314_19190</name>
</gene>
<feature type="domain" description="RNA polymerase sigma factor 70 region 4 type 2" evidence="6">
    <location>
        <begin position="113"/>
        <end position="164"/>
    </location>
</feature>
<keyword evidence="8" id="KW-1185">Reference proteome</keyword>
<evidence type="ECO:0000259" key="5">
    <source>
        <dbReference type="Pfam" id="PF04542"/>
    </source>
</evidence>
<dbReference type="EMBL" id="BAABJJ010000029">
    <property type="protein sequence ID" value="GAA4946071.1"/>
    <property type="molecule type" value="Genomic_DNA"/>
</dbReference>
<evidence type="ECO:0000256" key="3">
    <source>
        <dbReference type="ARBA" id="ARBA00023082"/>
    </source>
</evidence>
<protein>
    <submittedName>
        <fullName evidence="7">RNA polymerase sigma-70 factor</fullName>
    </submittedName>
</protein>
<dbReference type="SUPFAM" id="SSF88946">
    <property type="entry name" value="Sigma2 domain of RNA polymerase sigma factors"/>
    <property type="match status" value="1"/>
</dbReference>
<comment type="similarity">
    <text evidence="1">Belongs to the sigma-70 factor family. ECF subfamily.</text>
</comment>
<dbReference type="InterPro" id="IPR036388">
    <property type="entry name" value="WH-like_DNA-bd_sf"/>
</dbReference>
<sequence>MPKEIKNHICEEETFTGIYSKYSKSLHDFLYYKFGEYLDPNDKMQEAFIKLWENCKKVPPSSARAFLFKVAGNMMLNDIKHRKVVLRYIQTKPKEYTNESPEFIMEEAQFFDKYQKALSKLPEEQRITFLLSKADKKPHKEIAEMLGVTRRVVDSRVYNASLKLKAELEEFNKFYAKKPSKLL</sequence>
<reference evidence="8" key="1">
    <citation type="journal article" date="2019" name="Int. J. Syst. Evol. Microbiol.">
        <title>The Global Catalogue of Microorganisms (GCM) 10K type strain sequencing project: providing services to taxonomists for standard genome sequencing and annotation.</title>
        <authorList>
            <consortium name="The Broad Institute Genomics Platform"/>
            <consortium name="The Broad Institute Genome Sequencing Center for Infectious Disease"/>
            <person name="Wu L."/>
            <person name="Ma J."/>
        </authorList>
    </citation>
    <scope>NUCLEOTIDE SEQUENCE [LARGE SCALE GENOMIC DNA]</scope>
    <source>
        <strain evidence="8">JCM 18285</strain>
    </source>
</reference>
<evidence type="ECO:0000256" key="1">
    <source>
        <dbReference type="ARBA" id="ARBA00010641"/>
    </source>
</evidence>
<feature type="domain" description="RNA polymerase sigma-70 region 2" evidence="5">
    <location>
        <begin position="19"/>
        <end position="82"/>
    </location>
</feature>
<comment type="caution">
    <text evidence="7">The sequence shown here is derived from an EMBL/GenBank/DDBJ whole genome shotgun (WGS) entry which is preliminary data.</text>
</comment>